<accession>A0A8H3CVY3</accession>
<evidence type="ECO:0000256" key="1">
    <source>
        <dbReference type="SAM" id="MobiDB-lite"/>
    </source>
</evidence>
<dbReference type="EMBL" id="CAJMWX010001684">
    <property type="protein sequence ID" value="CAE6502071.1"/>
    <property type="molecule type" value="Genomic_DNA"/>
</dbReference>
<comment type="caution">
    <text evidence="2">The sequence shown here is derived from an EMBL/GenBank/DDBJ whole genome shotgun (WGS) entry which is preliminary data.</text>
</comment>
<organism evidence="2 3">
    <name type="scientific">Rhizoctonia solani</name>
    <dbReference type="NCBI Taxonomy" id="456999"/>
    <lineage>
        <taxon>Eukaryota</taxon>
        <taxon>Fungi</taxon>
        <taxon>Dikarya</taxon>
        <taxon>Basidiomycota</taxon>
        <taxon>Agaricomycotina</taxon>
        <taxon>Agaricomycetes</taxon>
        <taxon>Cantharellales</taxon>
        <taxon>Ceratobasidiaceae</taxon>
        <taxon>Rhizoctonia</taxon>
    </lineage>
</organism>
<proteinExistence type="predicted"/>
<dbReference type="AlphaFoldDB" id="A0A8H3CVY3"/>
<feature type="compositionally biased region" description="Polar residues" evidence="1">
    <location>
        <begin position="7"/>
        <end position="21"/>
    </location>
</feature>
<dbReference type="Proteomes" id="UP000663888">
    <property type="component" value="Unassembled WGS sequence"/>
</dbReference>
<sequence>MTVVLLPQSNNARGAESSRTPELQGFPVPASFNHSTEELQRLTLLGKDNLRFPIQMEPKPLVKVCVLSTGKDIPVSLDVDLILRVLHSVPNINPNHIAARIYEQLDSSFDKFFDPTDIGEGGILILIVSGHGFRDYSGNHVSLEFKTQDGHTVDSRVLQQKIIGLPQSCTLEVVADTCCAEGVIPGLHRISSMDPSAPSGAMSAGLSRFVATHAPPSGSRLNTKVSASSASSNVEPSVSFSAMGLLKHAEQKGQNKYKAQVVLWAASTRWGNSFTEEDLPGKPGIYSILVGAIFSHLRSIRIQGSHGLNISRRDLWENV</sequence>
<evidence type="ECO:0000313" key="2">
    <source>
        <dbReference type="EMBL" id="CAE6502071.1"/>
    </source>
</evidence>
<gene>
    <name evidence="2" type="ORF">RDB_LOCUS154408</name>
</gene>
<name>A0A8H3CVY3_9AGAM</name>
<feature type="region of interest" description="Disordered" evidence="1">
    <location>
        <begin position="1"/>
        <end position="21"/>
    </location>
</feature>
<evidence type="ECO:0000313" key="3">
    <source>
        <dbReference type="Proteomes" id="UP000663888"/>
    </source>
</evidence>
<protein>
    <submittedName>
        <fullName evidence="2">Uncharacterized protein</fullName>
    </submittedName>
</protein>
<reference evidence="2" key="1">
    <citation type="submission" date="2021-01" db="EMBL/GenBank/DDBJ databases">
        <authorList>
            <person name="Kaushik A."/>
        </authorList>
    </citation>
    <scope>NUCLEOTIDE SEQUENCE</scope>
    <source>
        <strain evidence="2">AG4-R118</strain>
    </source>
</reference>